<dbReference type="Proteomes" id="UP000009235">
    <property type="component" value="Chromosome"/>
</dbReference>
<keyword evidence="3" id="KW-1185">Reference proteome</keyword>
<dbReference type="KEGG" id="asd:AS9A_2354"/>
<feature type="transmembrane region" description="Helical" evidence="1">
    <location>
        <begin position="40"/>
        <end position="64"/>
    </location>
</feature>
<protein>
    <submittedName>
        <fullName evidence="2">Uncharacterized protein</fullName>
    </submittedName>
</protein>
<evidence type="ECO:0000256" key="1">
    <source>
        <dbReference type="SAM" id="Phobius"/>
    </source>
</evidence>
<proteinExistence type="predicted"/>
<keyword evidence="1" id="KW-1133">Transmembrane helix</keyword>
<gene>
    <name evidence="2" type="ordered locus">AS9A_2354</name>
</gene>
<organism evidence="2 3">
    <name type="scientific">Hoyosella subflava (strain DSM 45089 / JCM 17490 / NBRC 109087 / DQS3-9A1)</name>
    <name type="common">Amycolicicoccus subflavus</name>
    <dbReference type="NCBI Taxonomy" id="443218"/>
    <lineage>
        <taxon>Bacteria</taxon>
        <taxon>Bacillati</taxon>
        <taxon>Actinomycetota</taxon>
        <taxon>Actinomycetes</taxon>
        <taxon>Mycobacteriales</taxon>
        <taxon>Hoyosellaceae</taxon>
        <taxon>Hoyosella</taxon>
    </lineage>
</organism>
<keyword evidence="1" id="KW-0472">Membrane</keyword>
<name>F6ERY6_HOYSD</name>
<evidence type="ECO:0000313" key="3">
    <source>
        <dbReference type="Proteomes" id="UP000009235"/>
    </source>
</evidence>
<keyword evidence="1" id="KW-0812">Transmembrane</keyword>
<dbReference type="EMBL" id="CP002786">
    <property type="protein sequence ID" value="AEF40801.1"/>
    <property type="molecule type" value="Genomic_DNA"/>
</dbReference>
<dbReference type="STRING" id="443218.AS9A_2354"/>
<sequence length="65" mass="6867">MYLLDVWVPWYLMLVAPLVVAAAGVYAARRSTARINTAAWAFLAGTLGWTLAASGAVLALMLAVS</sequence>
<evidence type="ECO:0000313" key="2">
    <source>
        <dbReference type="EMBL" id="AEF40801.1"/>
    </source>
</evidence>
<dbReference type="AlphaFoldDB" id="F6ERY6"/>
<dbReference type="HOGENOM" id="CLU_2840045_0_0_11"/>
<feature type="transmembrane region" description="Helical" evidence="1">
    <location>
        <begin position="6"/>
        <end position="28"/>
    </location>
</feature>
<reference evidence="2 3" key="1">
    <citation type="journal article" date="2011" name="J. Bacteriol.">
        <title>Complete genome sequence of Amycolicicoccus subflavus DQS3-9A1T, an actinomycete isolated from crude oil-polluted soil.</title>
        <authorList>
            <person name="Cai M."/>
            <person name="Chen W.M."/>
            <person name="Nie Y."/>
            <person name="Chi C.Q."/>
            <person name="Wang Y.N."/>
            <person name="Tang Y.Q."/>
            <person name="Li G.Y."/>
            <person name="Wu X.L."/>
        </authorList>
    </citation>
    <scope>NUCLEOTIDE SEQUENCE [LARGE SCALE GENOMIC DNA]</scope>
    <source>
        <strain evidence="3">DSM 45089 / DQS3-9A1</strain>
    </source>
</reference>
<accession>F6ERY6</accession>